<accession>A0ABU8LQT0</accession>
<gene>
    <name evidence="2" type="ORF">WDU96_03270</name>
</gene>
<reference evidence="2 3" key="1">
    <citation type="submission" date="2024-02" db="EMBL/GenBank/DDBJ databases">
        <authorList>
            <person name="Saticioglu I.B."/>
        </authorList>
    </citation>
    <scope>NUCLEOTIDE SEQUENCE [LARGE SCALE GENOMIC DNA]</scope>
    <source>
        <strain evidence="2 3">Mu-86</strain>
    </source>
</reference>
<protein>
    <submittedName>
        <fullName evidence="2">PIN-like domain-containing protein</fullName>
    </submittedName>
</protein>
<feature type="domain" description="PIN like" evidence="1">
    <location>
        <begin position="43"/>
        <end position="236"/>
    </location>
</feature>
<dbReference type="Pfam" id="PF18476">
    <property type="entry name" value="PIN_8"/>
    <property type="match status" value="1"/>
</dbReference>
<organism evidence="2 3">
    <name type="scientific">Microbacterium marmarense</name>
    <dbReference type="NCBI Taxonomy" id="3122051"/>
    <lineage>
        <taxon>Bacteria</taxon>
        <taxon>Bacillati</taxon>
        <taxon>Actinomycetota</taxon>
        <taxon>Actinomycetes</taxon>
        <taxon>Micrococcales</taxon>
        <taxon>Microbacteriaceae</taxon>
        <taxon>Microbacterium</taxon>
    </lineage>
</organism>
<evidence type="ECO:0000259" key="1">
    <source>
        <dbReference type="Pfam" id="PF18476"/>
    </source>
</evidence>
<evidence type="ECO:0000313" key="3">
    <source>
        <dbReference type="Proteomes" id="UP001368654"/>
    </source>
</evidence>
<keyword evidence="3" id="KW-1185">Reference proteome</keyword>
<dbReference type="Proteomes" id="UP001368654">
    <property type="component" value="Unassembled WGS sequence"/>
</dbReference>
<proteinExistence type="predicted"/>
<dbReference type="InterPro" id="IPR041578">
    <property type="entry name" value="PIN_8"/>
</dbReference>
<dbReference type="RefSeq" id="WP_337337052.1">
    <property type="nucleotide sequence ID" value="NZ_JBBDGL010000001.1"/>
</dbReference>
<name>A0ABU8LQT0_9MICO</name>
<evidence type="ECO:0000313" key="2">
    <source>
        <dbReference type="EMBL" id="MEJ1154618.1"/>
    </source>
</evidence>
<comment type="caution">
    <text evidence="2">The sequence shown here is derived from an EMBL/GenBank/DDBJ whole genome shotgun (WGS) entry which is preliminary data.</text>
</comment>
<sequence length="322" mass="35284">MDIDAAETSLHGRLSRSRELNEAHLRGLGIELPTSLVQIAAIGIDTNVLKALRKDLPYAEQVFLTLSASGVKLIVPSQTLTEYWNNHQLFADEEGKGFRGDLMSLKTRLEAANFSGFDTEVLGDIASLVDRLAGDLEDPKSPAYFEKSVDLIKTMLGSAVVPHASRGRFADLGMVRQFSKTPPGFADEKEKAAASGGDFFVWCDFLLGCLLGDPTPGRRYLWVTNEAKRDWKTSTHGHPALVEEFYSVCEGELSIVNFAQLSKIIRDDDKKRVDAERAAERAAVAVADTIPREIERLGAEDWSTAAPLSEVDPLPDKPAAPQ</sequence>
<dbReference type="EMBL" id="JBBDGL010000001">
    <property type="protein sequence ID" value="MEJ1154618.1"/>
    <property type="molecule type" value="Genomic_DNA"/>
</dbReference>